<dbReference type="GO" id="GO:0007602">
    <property type="term" value="P:phototransduction"/>
    <property type="evidence" value="ECO:0007669"/>
    <property type="project" value="UniProtKB-KW"/>
</dbReference>
<dbReference type="AlphaFoldDB" id="A0A4W5JMZ3"/>
<dbReference type="InterPro" id="IPR017452">
    <property type="entry name" value="GPCR_Rhodpsn_7TM"/>
</dbReference>
<dbReference type="Pfam" id="PF00001">
    <property type="entry name" value="7tm_1"/>
    <property type="match status" value="1"/>
</dbReference>
<dbReference type="InterPro" id="IPR000378">
    <property type="entry name" value="Opsin_red/grn"/>
</dbReference>
<dbReference type="PROSITE" id="PS50262">
    <property type="entry name" value="G_PROTEIN_RECEP_F1_2"/>
    <property type="match status" value="1"/>
</dbReference>
<evidence type="ECO:0000256" key="1">
    <source>
        <dbReference type="ARBA" id="ARBA00002881"/>
    </source>
</evidence>
<organism evidence="18 19">
    <name type="scientific">Hucho hucho</name>
    <name type="common">huchen</name>
    <dbReference type="NCBI Taxonomy" id="62062"/>
    <lineage>
        <taxon>Eukaryota</taxon>
        <taxon>Metazoa</taxon>
        <taxon>Chordata</taxon>
        <taxon>Craniata</taxon>
        <taxon>Vertebrata</taxon>
        <taxon>Euteleostomi</taxon>
        <taxon>Actinopterygii</taxon>
        <taxon>Neopterygii</taxon>
        <taxon>Teleostei</taxon>
        <taxon>Protacanthopterygii</taxon>
        <taxon>Salmoniformes</taxon>
        <taxon>Salmonidae</taxon>
        <taxon>Salmoninae</taxon>
        <taxon>Hucho</taxon>
    </lineage>
</organism>
<dbReference type="InterPro" id="IPR027430">
    <property type="entry name" value="Retinal_BS"/>
</dbReference>
<comment type="similarity">
    <text evidence="15">Belongs to the G-protein coupled receptor 1 family.</text>
</comment>
<evidence type="ECO:0000256" key="14">
    <source>
        <dbReference type="ARBA" id="ARBA00023305"/>
    </source>
</evidence>
<dbReference type="GO" id="GO:0007601">
    <property type="term" value="P:visual perception"/>
    <property type="evidence" value="ECO:0007669"/>
    <property type="project" value="UniProtKB-KW"/>
</dbReference>
<keyword evidence="14" id="KW-0844">Vision</keyword>
<evidence type="ECO:0000256" key="6">
    <source>
        <dbReference type="ARBA" id="ARBA00022692"/>
    </source>
</evidence>
<evidence type="ECO:0000313" key="18">
    <source>
        <dbReference type="Ensembl" id="ENSHHUP00000001074.1"/>
    </source>
</evidence>
<keyword evidence="12 15" id="KW-0675">Receptor</keyword>
<feature type="transmembrane region" description="Helical" evidence="16">
    <location>
        <begin position="176"/>
        <end position="203"/>
    </location>
</feature>
<dbReference type="GO" id="GO:0009881">
    <property type="term" value="F:photoreceptor activity"/>
    <property type="evidence" value="ECO:0007669"/>
    <property type="project" value="UniProtKB-KW"/>
</dbReference>
<comment type="function">
    <text evidence="1">Visual pigments are the light-absorbing molecules that mediate vision. They consist of an apoprotein, opsin, covalently linked to cis-retinal.</text>
</comment>
<keyword evidence="3" id="KW-0600">Photoreceptor protein</keyword>
<dbReference type="PROSITE" id="PS00237">
    <property type="entry name" value="G_PROTEIN_RECEP_F1_1"/>
    <property type="match status" value="1"/>
</dbReference>
<dbReference type="SUPFAM" id="SSF81321">
    <property type="entry name" value="Family A G protein-coupled receptor-like"/>
    <property type="match status" value="1"/>
</dbReference>
<keyword evidence="11 16" id="KW-0472">Membrane</keyword>
<keyword evidence="7" id="KW-0681">Retinal protein</keyword>
<keyword evidence="6 15" id="KW-0812">Transmembrane</keyword>
<reference evidence="19" key="1">
    <citation type="submission" date="2018-06" db="EMBL/GenBank/DDBJ databases">
        <title>Genome assembly of Danube salmon.</title>
        <authorList>
            <person name="Macqueen D.J."/>
            <person name="Gundappa M.K."/>
        </authorList>
    </citation>
    <scope>NUCLEOTIDE SEQUENCE [LARGE SCALE GENOMIC DNA]</scope>
</reference>
<accession>A0A4W5JMZ3</accession>
<feature type="transmembrane region" description="Helical" evidence="16">
    <location>
        <begin position="125"/>
        <end position="146"/>
    </location>
</feature>
<dbReference type="Ensembl" id="ENSHHUT00000001104.1">
    <property type="protein sequence ID" value="ENSHHUP00000001074.1"/>
    <property type="gene ID" value="ENSHHUG00000000425.1"/>
</dbReference>
<dbReference type="InterPro" id="IPR000276">
    <property type="entry name" value="GPCR_Rhodpsn"/>
</dbReference>
<dbReference type="Proteomes" id="UP000314982">
    <property type="component" value="Unassembled WGS sequence"/>
</dbReference>
<dbReference type="Gene3D" id="1.20.1070.10">
    <property type="entry name" value="Rhodopsin 7-helix transmembrane proteins"/>
    <property type="match status" value="1"/>
</dbReference>
<protein>
    <recommendedName>
        <fullName evidence="17">G-protein coupled receptors family 1 profile domain-containing protein</fullName>
    </recommendedName>
</protein>
<proteinExistence type="inferred from homology"/>
<evidence type="ECO:0000256" key="5">
    <source>
        <dbReference type="ARBA" id="ARBA00022606"/>
    </source>
</evidence>
<dbReference type="PROSITE" id="PS00238">
    <property type="entry name" value="OPSIN"/>
    <property type="match status" value="1"/>
</dbReference>
<reference evidence="18" key="3">
    <citation type="submission" date="2025-09" db="UniProtKB">
        <authorList>
            <consortium name="Ensembl"/>
        </authorList>
    </citation>
    <scope>IDENTIFICATION</scope>
</reference>
<dbReference type="GeneTree" id="ENSGT01030000234549"/>
<comment type="subcellular location">
    <subcellularLocation>
        <location evidence="2">Membrane</location>
        <topology evidence="2">Multi-pass membrane protein</topology>
    </subcellularLocation>
</comment>
<evidence type="ECO:0000256" key="15">
    <source>
        <dbReference type="RuleBase" id="RU000688"/>
    </source>
</evidence>
<keyword evidence="10 15" id="KW-0297">G-protein coupled receptor</keyword>
<keyword evidence="4" id="KW-0597">Phosphoprotein</keyword>
<evidence type="ECO:0000256" key="9">
    <source>
        <dbReference type="ARBA" id="ARBA00022991"/>
    </source>
</evidence>
<keyword evidence="13 15" id="KW-0807">Transducer</keyword>
<dbReference type="GO" id="GO:0016020">
    <property type="term" value="C:membrane"/>
    <property type="evidence" value="ECO:0007669"/>
    <property type="project" value="UniProtKB-SubCell"/>
</dbReference>
<dbReference type="GO" id="GO:0004930">
    <property type="term" value="F:G protein-coupled receptor activity"/>
    <property type="evidence" value="ECO:0007669"/>
    <property type="project" value="UniProtKB-KW"/>
</dbReference>
<name>A0A4W5JMZ3_9TELE</name>
<evidence type="ECO:0000313" key="19">
    <source>
        <dbReference type="Proteomes" id="UP000314982"/>
    </source>
</evidence>
<evidence type="ECO:0000256" key="16">
    <source>
        <dbReference type="SAM" id="Phobius"/>
    </source>
</evidence>
<keyword evidence="19" id="KW-1185">Reference proteome</keyword>
<evidence type="ECO:0000256" key="11">
    <source>
        <dbReference type="ARBA" id="ARBA00023136"/>
    </source>
</evidence>
<dbReference type="PRINTS" id="PR00575">
    <property type="entry name" value="OPSINREDGRN"/>
</dbReference>
<evidence type="ECO:0000256" key="13">
    <source>
        <dbReference type="ARBA" id="ARBA00023224"/>
    </source>
</evidence>
<evidence type="ECO:0000256" key="4">
    <source>
        <dbReference type="ARBA" id="ARBA00022553"/>
    </source>
</evidence>
<evidence type="ECO:0000256" key="12">
    <source>
        <dbReference type="ARBA" id="ARBA00023170"/>
    </source>
</evidence>
<keyword evidence="8 16" id="KW-1133">Transmembrane helix</keyword>
<evidence type="ECO:0000256" key="10">
    <source>
        <dbReference type="ARBA" id="ARBA00023040"/>
    </source>
</evidence>
<reference evidence="18" key="2">
    <citation type="submission" date="2025-08" db="UniProtKB">
        <authorList>
            <consortium name="Ensembl"/>
        </authorList>
    </citation>
    <scope>IDENTIFICATION</scope>
</reference>
<feature type="transmembrane region" description="Helical" evidence="16">
    <location>
        <begin position="86"/>
        <end position="104"/>
    </location>
</feature>
<evidence type="ECO:0000256" key="3">
    <source>
        <dbReference type="ARBA" id="ARBA00022543"/>
    </source>
</evidence>
<dbReference type="PANTHER" id="PTHR24240">
    <property type="entry name" value="OPSIN"/>
    <property type="match status" value="1"/>
</dbReference>
<evidence type="ECO:0000256" key="8">
    <source>
        <dbReference type="ARBA" id="ARBA00022989"/>
    </source>
</evidence>
<sequence>ILKYFYLNPFEGPNYHIAPRWWSSSVFTNGLVLVATAKFKKLQHPLKWILVNLAIADIGETLLASTISVCNQIFGYFILGHPMCVFEGYTVSVCIAALWSLAVISWERWVVVCKPFGSVKFDSKWAMGGIIFSWVWAAFWCAPPIFGWSRYWPHGLKTSCGPDVFGGNEDPGVKSYMITLMITCCFFPLFVIIFCYIFVWLAIRAVAAQQKDSESTQKAEKEVSRMVVVMIIAYSNPGYAFHPLAAALPAYFAKSATIYNPVIYVFMNKQVINITFSGNSSGGHSCSQNDNCMLLQNLRYLWHCVV</sequence>
<keyword evidence="5" id="KW-0716">Sensory transduction</keyword>
<evidence type="ECO:0000256" key="7">
    <source>
        <dbReference type="ARBA" id="ARBA00022925"/>
    </source>
</evidence>
<keyword evidence="9" id="KW-0157">Chromophore</keyword>
<evidence type="ECO:0000259" key="17">
    <source>
        <dbReference type="PROSITE" id="PS50262"/>
    </source>
</evidence>
<evidence type="ECO:0000256" key="2">
    <source>
        <dbReference type="ARBA" id="ARBA00004141"/>
    </source>
</evidence>
<dbReference type="InterPro" id="IPR050125">
    <property type="entry name" value="GPCR_opsins"/>
</dbReference>
<feature type="transmembrane region" description="Helical" evidence="16">
    <location>
        <begin position="49"/>
        <end position="74"/>
    </location>
</feature>
<dbReference type="PRINTS" id="PR00237">
    <property type="entry name" value="GPCRRHODOPSN"/>
</dbReference>
<feature type="domain" description="G-protein coupled receptors family 1 profile" evidence="17">
    <location>
        <begin position="28"/>
        <end position="234"/>
    </location>
</feature>